<dbReference type="RefSeq" id="WP_144024904.1">
    <property type="nucleotide sequence ID" value="NZ_MPVP01000627.1"/>
</dbReference>
<dbReference type="PANTHER" id="PTHR43038">
    <property type="entry name" value="ATP-BINDING CASSETTE, SUB-FAMILY H, MEMBER 1"/>
    <property type="match status" value="1"/>
</dbReference>
<keyword evidence="3" id="KW-1185">Reference proteome</keyword>
<dbReference type="Gene3D" id="3.40.50.300">
    <property type="entry name" value="P-loop containing nucleotide triphosphate hydrolases"/>
    <property type="match status" value="1"/>
</dbReference>
<dbReference type="Proteomes" id="UP000187158">
    <property type="component" value="Unassembled WGS sequence"/>
</dbReference>
<dbReference type="InterPro" id="IPR003439">
    <property type="entry name" value="ABC_transporter-like_ATP-bd"/>
</dbReference>
<evidence type="ECO:0000313" key="3">
    <source>
        <dbReference type="Proteomes" id="UP000187158"/>
    </source>
</evidence>
<name>A0ABX3GF54_9BACL</name>
<feature type="non-terminal residue" evidence="2">
    <location>
        <position position="74"/>
    </location>
</feature>
<comment type="caution">
    <text evidence="2">The sequence shown here is derived from an EMBL/GenBank/DDBJ whole genome shotgun (WGS) entry which is preliminary data.</text>
</comment>
<dbReference type="PANTHER" id="PTHR43038:SF3">
    <property type="entry name" value="ABC TRANSPORTER G FAMILY MEMBER 20 ISOFORM X1"/>
    <property type="match status" value="1"/>
</dbReference>
<protein>
    <submittedName>
        <fullName evidence="2">ABC transporter</fullName>
    </submittedName>
</protein>
<reference evidence="2 3" key="1">
    <citation type="submission" date="2016-11" db="EMBL/GenBank/DDBJ databases">
        <title>Paenibacillus species isolates.</title>
        <authorList>
            <person name="Beno S.M."/>
        </authorList>
    </citation>
    <scope>NUCLEOTIDE SEQUENCE [LARGE SCALE GENOMIC DNA]</scope>
    <source>
        <strain evidence="2 3">FSL H7-0433</strain>
    </source>
</reference>
<proteinExistence type="predicted"/>
<dbReference type="EMBL" id="MPVP01000627">
    <property type="protein sequence ID" value="OMC96147.1"/>
    <property type="molecule type" value="Genomic_DNA"/>
</dbReference>
<dbReference type="SUPFAM" id="SSF52540">
    <property type="entry name" value="P-loop containing nucleoside triphosphate hydrolases"/>
    <property type="match status" value="1"/>
</dbReference>
<evidence type="ECO:0000313" key="2">
    <source>
        <dbReference type="EMBL" id="OMC96147.1"/>
    </source>
</evidence>
<evidence type="ECO:0000259" key="1">
    <source>
        <dbReference type="Pfam" id="PF00005"/>
    </source>
</evidence>
<organism evidence="2 3">
    <name type="scientific">Paenibacillus odorifer</name>
    <dbReference type="NCBI Taxonomy" id="189426"/>
    <lineage>
        <taxon>Bacteria</taxon>
        <taxon>Bacillati</taxon>
        <taxon>Bacillota</taxon>
        <taxon>Bacilli</taxon>
        <taxon>Bacillales</taxon>
        <taxon>Paenibacillaceae</taxon>
        <taxon>Paenibacillus</taxon>
    </lineage>
</organism>
<gene>
    <name evidence="2" type="ORF">BSO21_33635</name>
</gene>
<dbReference type="Pfam" id="PF00005">
    <property type="entry name" value="ABC_tran"/>
    <property type="match status" value="1"/>
</dbReference>
<accession>A0ABX3GF54</accession>
<dbReference type="InterPro" id="IPR027417">
    <property type="entry name" value="P-loop_NTPase"/>
</dbReference>
<sequence>MQSVSLDCHQHIIDIQDLSFSYGEQKVISNLNYSVRERDFLGIIGSNGAGKTTLMKMIVGLLPASSGEIKLFGT</sequence>
<feature type="domain" description="ABC transporter" evidence="1">
    <location>
        <begin position="29"/>
        <end position="73"/>
    </location>
</feature>